<sequence length="87" mass="10347">MITFVEMIEKYDIEELELFSGSFTISFTHGLIFVEVEDISDIIPIVIESEEEFRCTRDFSITTMHFFNNFINKDAWANRSTSFERFK</sequence>
<proteinExistence type="predicted"/>
<evidence type="ECO:0000313" key="1">
    <source>
        <dbReference type="EMBL" id="AUZ95279.1"/>
    </source>
</evidence>
<dbReference type="RefSeq" id="YP_009612185.1">
    <property type="nucleotide sequence ID" value="NC_042013.1"/>
</dbReference>
<reference evidence="1 2" key="1">
    <citation type="submission" date="2017-06" db="EMBL/GenBank/DDBJ databases">
        <authorList>
            <person name="Kim H.J."/>
            <person name="Triplett B.A."/>
        </authorList>
    </citation>
    <scope>NUCLEOTIDE SEQUENCE [LARGE SCALE GENOMIC DNA]</scope>
</reference>
<dbReference type="GeneID" id="40088523"/>
<dbReference type="KEGG" id="vg:40088523"/>
<organism evidence="1 2">
    <name type="scientific">Agrobacterium phage Atu_ph07</name>
    <dbReference type="NCBI Taxonomy" id="2024264"/>
    <lineage>
        <taxon>Viruses</taxon>
        <taxon>Duplodnaviria</taxon>
        <taxon>Heunggongvirae</taxon>
        <taxon>Uroviricota</taxon>
        <taxon>Caudoviricetes</taxon>
        <taxon>Polybotosvirus</taxon>
        <taxon>Polybotosvirus Atuph07</taxon>
    </lineage>
</organism>
<keyword evidence="2" id="KW-1185">Reference proteome</keyword>
<dbReference type="Proteomes" id="UP000223025">
    <property type="component" value="Segment"/>
</dbReference>
<protein>
    <submittedName>
        <fullName evidence="1">Uncharacterized protein</fullName>
    </submittedName>
</protein>
<name>A0A2L0V0G9_9CAUD</name>
<accession>A0A2L0V0G9</accession>
<dbReference type="EMBL" id="MF403008">
    <property type="protein sequence ID" value="AUZ95279.1"/>
    <property type="molecule type" value="Genomic_DNA"/>
</dbReference>
<evidence type="ECO:0000313" key="2">
    <source>
        <dbReference type="Proteomes" id="UP000223025"/>
    </source>
</evidence>